<feature type="region of interest" description="Disordered" evidence="1">
    <location>
        <begin position="151"/>
        <end position="174"/>
    </location>
</feature>
<sequence>MRNHHRTTQSAKYLRFAVKHMTQQQAPLHPASHAVWYQDVAGINPHLQAEVDELLQRSRRLDDADVYALYDRYTAEFGTATALRIGESVGHLMDQVSESAAQMGHEVSRFGDSLEDWSDTLSEPESAGGEAAKADFVNRADRALYLAKTQGRNQVILAPRPQPANSRQTGPQPR</sequence>
<proteinExistence type="predicted"/>
<dbReference type="AlphaFoldDB" id="A0A080M3I3"/>
<feature type="region of interest" description="Disordered" evidence="1">
    <location>
        <begin position="115"/>
        <end position="134"/>
    </location>
</feature>
<reference evidence="2 3" key="1">
    <citation type="submission" date="2014-02" db="EMBL/GenBank/DDBJ databases">
        <title>Expanding our view of genomic diversity in Candidatus Accumulibacter clades.</title>
        <authorList>
            <person name="Skennerton C.T."/>
            <person name="Barr J.J."/>
            <person name="Slater F.R."/>
            <person name="Bond P.L."/>
            <person name="Tyson G.W."/>
        </authorList>
    </citation>
    <scope>NUCLEOTIDE SEQUENCE [LARGE SCALE GENOMIC DNA]</scope>
    <source>
        <strain evidence="3">BA-91</strain>
    </source>
</reference>
<evidence type="ECO:0000256" key="1">
    <source>
        <dbReference type="SAM" id="MobiDB-lite"/>
    </source>
</evidence>
<dbReference type="EMBL" id="JDVG02000505">
    <property type="protein sequence ID" value="KFB71699.1"/>
    <property type="molecule type" value="Genomic_DNA"/>
</dbReference>
<protein>
    <recommendedName>
        <fullName evidence="4">GGDEF domain-containing protein</fullName>
    </recommendedName>
</protein>
<organism evidence="2 3">
    <name type="scientific">Candidatus Accumulibacter phosphatis</name>
    <dbReference type="NCBI Taxonomy" id="327160"/>
    <lineage>
        <taxon>Bacteria</taxon>
        <taxon>Pseudomonadati</taxon>
        <taxon>Pseudomonadota</taxon>
        <taxon>Betaproteobacteria</taxon>
        <taxon>Candidatus Accumulibacter</taxon>
    </lineage>
</organism>
<evidence type="ECO:0008006" key="4">
    <source>
        <dbReference type="Google" id="ProtNLM"/>
    </source>
</evidence>
<comment type="caution">
    <text evidence="2">The sequence shown here is derived from an EMBL/GenBank/DDBJ whole genome shotgun (WGS) entry which is preliminary data.</text>
</comment>
<feature type="compositionally biased region" description="Polar residues" evidence="1">
    <location>
        <begin position="163"/>
        <end position="174"/>
    </location>
</feature>
<gene>
    <name evidence="2" type="ORF">AW09_003154</name>
</gene>
<evidence type="ECO:0000313" key="2">
    <source>
        <dbReference type="EMBL" id="KFB71699.1"/>
    </source>
</evidence>
<accession>A0A080M3I3</accession>
<evidence type="ECO:0000313" key="3">
    <source>
        <dbReference type="Proteomes" id="UP000020077"/>
    </source>
</evidence>
<dbReference type="Proteomes" id="UP000020077">
    <property type="component" value="Unassembled WGS sequence"/>
</dbReference>
<name>A0A080M3I3_9PROT</name>